<dbReference type="STRING" id="415747.SAMN03097708_02272"/>
<dbReference type="RefSeq" id="WP_139181490.1">
    <property type="nucleotide sequence ID" value="NZ_FMWD01000006.1"/>
</dbReference>
<dbReference type="GO" id="GO:0006506">
    <property type="term" value="P:GPI anchor biosynthetic process"/>
    <property type="evidence" value="ECO:0007669"/>
    <property type="project" value="TreeGrafter"/>
</dbReference>
<dbReference type="GO" id="GO:0004519">
    <property type="term" value="F:endonuclease activity"/>
    <property type="evidence" value="ECO:0007669"/>
    <property type="project" value="UniProtKB-KW"/>
</dbReference>
<keyword evidence="2" id="KW-0472">Membrane</keyword>
<organism evidence="4 5">
    <name type="scientific">Thiohalomonas denitrificans</name>
    <dbReference type="NCBI Taxonomy" id="415747"/>
    <lineage>
        <taxon>Bacteria</taxon>
        <taxon>Pseudomonadati</taxon>
        <taxon>Pseudomonadota</taxon>
        <taxon>Gammaproteobacteria</taxon>
        <taxon>Thiohalomonadales</taxon>
        <taxon>Thiohalomonadaceae</taxon>
        <taxon>Thiohalomonas</taxon>
    </lineage>
</organism>
<evidence type="ECO:0000313" key="4">
    <source>
        <dbReference type="EMBL" id="SCZ62180.1"/>
    </source>
</evidence>
<keyword evidence="2" id="KW-0812">Transmembrane</keyword>
<dbReference type="Proteomes" id="UP000199648">
    <property type="component" value="Unassembled WGS sequence"/>
</dbReference>
<gene>
    <name evidence="4" type="ORF">SAMN03097708_02272</name>
</gene>
<dbReference type="PANTHER" id="PTHR14859:SF15">
    <property type="entry name" value="ENDONUCLEASE_EXONUCLEASE_PHOSPHATASE DOMAIN-CONTAINING PROTEIN"/>
    <property type="match status" value="1"/>
</dbReference>
<dbReference type="PANTHER" id="PTHR14859">
    <property type="entry name" value="CALCOFLUOR WHITE HYPERSENSITIVE PROTEIN PRECURSOR"/>
    <property type="match status" value="1"/>
</dbReference>
<dbReference type="AlphaFoldDB" id="A0A1G5QKU9"/>
<dbReference type="EMBL" id="FMWD01000006">
    <property type="protein sequence ID" value="SCZ62180.1"/>
    <property type="molecule type" value="Genomic_DNA"/>
</dbReference>
<sequence>MAGVLHSLGLALVVAVVLPWIRQGDWWIRIFDFPRLQLAALGLTTLLGYRFVAPSVASYGVQFLLILAVFYQFHRIRPFTRFGPLQVQWADPGDPAATRLRVIIANVLMPNRQAETLLSLVARHEPDLFLAVETDEWWQSQLDTIQGSYPYAVRYPLPNTYGMLLYSRYPLTRPEVRFLIEDDVPSINTVVELPGGPGIHFHALHPRPPRPTKRQDSTNRDAELVTIGQQVARQQGPVVVAGDLNDVAWSYTTDLFQRISGLLDPRRGRGMYNSFHAGIPFLRFPLDHLFHSKHFRLVRLERLDKFGSDHFPILVELAFRQDAARSQTSPDVDSDDHDLARELRKRAR</sequence>
<accession>A0A1G5QKU9</accession>
<keyword evidence="5" id="KW-1185">Reference proteome</keyword>
<keyword evidence="4" id="KW-0540">Nuclease</keyword>
<name>A0A1G5QKU9_9GAMM</name>
<dbReference type="InterPro" id="IPR005135">
    <property type="entry name" value="Endo/exonuclease/phosphatase"/>
</dbReference>
<feature type="domain" description="Endonuclease/exonuclease/phosphatase" evidence="3">
    <location>
        <begin position="105"/>
        <end position="310"/>
    </location>
</feature>
<evidence type="ECO:0000313" key="5">
    <source>
        <dbReference type="Proteomes" id="UP000199648"/>
    </source>
</evidence>
<dbReference type="OrthoDB" id="9796594at2"/>
<reference evidence="4 5" key="1">
    <citation type="submission" date="2016-10" db="EMBL/GenBank/DDBJ databases">
        <authorList>
            <person name="de Groot N.N."/>
        </authorList>
    </citation>
    <scope>NUCLEOTIDE SEQUENCE [LARGE SCALE GENOMIC DNA]</scope>
    <source>
        <strain evidence="4 5">HLD2</strain>
    </source>
</reference>
<dbReference type="GO" id="GO:0004527">
    <property type="term" value="F:exonuclease activity"/>
    <property type="evidence" value="ECO:0007669"/>
    <property type="project" value="UniProtKB-KW"/>
</dbReference>
<keyword evidence="4" id="KW-0269">Exonuclease</keyword>
<dbReference type="InterPro" id="IPR036691">
    <property type="entry name" value="Endo/exonu/phosph_ase_sf"/>
</dbReference>
<keyword evidence="4" id="KW-0255">Endonuclease</keyword>
<evidence type="ECO:0000256" key="1">
    <source>
        <dbReference type="SAM" id="MobiDB-lite"/>
    </source>
</evidence>
<dbReference type="GO" id="GO:0016020">
    <property type="term" value="C:membrane"/>
    <property type="evidence" value="ECO:0007669"/>
    <property type="project" value="GOC"/>
</dbReference>
<dbReference type="Gene3D" id="3.60.10.10">
    <property type="entry name" value="Endonuclease/exonuclease/phosphatase"/>
    <property type="match status" value="1"/>
</dbReference>
<keyword evidence="4" id="KW-0378">Hydrolase</keyword>
<dbReference type="SUPFAM" id="SSF56219">
    <property type="entry name" value="DNase I-like"/>
    <property type="match status" value="1"/>
</dbReference>
<protein>
    <submittedName>
        <fullName evidence="4">Uncharacterized conserved protein YafD, endonuclease/exonuclease/phosphatase (EEP) superfamily</fullName>
    </submittedName>
</protein>
<dbReference type="Pfam" id="PF03372">
    <property type="entry name" value="Exo_endo_phos"/>
    <property type="match status" value="1"/>
</dbReference>
<proteinExistence type="predicted"/>
<evidence type="ECO:0000259" key="3">
    <source>
        <dbReference type="Pfam" id="PF03372"/>
    </source>
</evidence>
<dbReference type="InterPro" id="IPR051916">
    <property type="entry name" value="GPI-anchor_lipid_remodeler"/>
</dbReference>
<feature type="region of interest" description="Disordered" evidence="1">
    <location>
        <begin position="325"/>
        <end position="348"/>
    </location>
</feature>
<keyword evidence="2" id="KW-1133">Transmembrane helix</keyword>
<evidence type="ECO:0000256" key="2">
    <source>
        <dbReference type="SAM" id="Phobius"/>
    </source>
</evidence>
<feature type="transmembrane region" description="Helical" evidence="2">
    <location>
        <begin position="48"/>
        <end position="71"/>
    </location>
</feature>